<dbReference type="Pfam" id="PF19326">
    <property type="entry name" value="AMP_deaminase"/>
    <property type="match status" value="1"/>
</dbReference>
<proteinExistence type="inferred from homology"/>
<dbReference type="InterPro" id="IPR006329">
    <property type="entry name" value="AMPD"/>
</dbReference>
<dbReference type="Proteomes" id="UP001157418">
    <property type="component" value="Unassembled WGS sequence"/>
</dbReference>
<organism evidence="3 4">
    <name type="scientific">Lactuca virosa</name>
    <dbReference type="NCBI Taxonomy" id="75947"/>
    <lineage>
        <taxon>Eukaryota</taxon>
        <taxon>Viridiplantae</taxon>
        <taxon>Streptophyta</taxon>
        <taxon>Embryophyta</taxon>
        <taxon>Tracheophyta</taxon>
        <taxon>Spermatophyta</taxon>
        <taxon>Magnoliopsida</taxon>
        <taxon>eudicotyledons</taxon>
        <taxon>Gunneridae</taxon>
        <taxon>Pentapetalae</taxon>
        <taxon>asterids</taxon>
        <taxon>campanulids</taxon>
        <taxon>Asterales</taxon>
        <taxon>Asteraceae</taxon>
        <taxon>Cichorioideae</taxon>
        <taxon>Cichorieae</taxon>
        <taxon>Lactucinae</taxon>
        <taxon>Lactuca</taxon>
    </lineage>
</organism>
<dbReference type="GO" id="GO:0005829">
    <property type="term" value="C:cytosol"/>
    <property type="evidence" value="ECO:0007669"/>
    <property type="project" value="TreeGrafter"/>
</dbReference>
<accession>A0AAU9N7V4</accession>
<comment type="similarity">
    <text evidence="1">Belongs to the metallo-dependent hydrolases superfamily. Adenosine and AMP deaminases family.</text>
</comment>
<gene>
    <name evidence="3" type="ORF">LVIROSA_LOCUS21913</name>
</gene>
<protein>
    <submittedName>
        <fullName evidence="3">Uncharacterized protein</fullName>
    </submittedName>
</protein>
<dbReference type="GO" id="GO:0032264">
    <property type="term" value="P:IMP salvage"/>
    <property type="evidence" value="ECO:0007669"/>
    <property type="project" value="InterPro"/>
</dbReference>
<dbReference type="PANTHER" id="PTHR11359:SF0">
    <property type="entry name" value="AMP DEAMINASE"/>
    <property type="match status" value="1"/>
</dbReference>
<dbReference type="InterPro" id="IPR032466">
    <property type="entry name" value="Metal_Hydrolase"/>
</dbReference>
<evidence type="ECO:0000313" key="4">
    <source>
        <dbReference type="Proteomes" id="UP001157418"/>
    </source>
</evidence>
<dbReference type="PANTHER" id="PTHR11359">
    <property type="entry name" value="AMP DEAMINASE"/>
    <property type="match status" value="1"/>
</dbReference>
<keyword evidence="4" id="KW-1185">Reference proteome</keyword>
<dbReference type="SUPFAM" id="SSF51556">
    <property type="entry name" value="Metallo-dependent hydrolases"/>
    <property type="match status" value="1"/>
</dbReference>
<evidence type="ECO:0000256" key="1">
    <source>
        <dbReference type="ARBA" id="ARBA00006676"/>
    </source>
</evidence>
<feature type="region of interest" description="Disordered" evidence="2">
    <location>
        <begin position="55"/>
        <end position="92"/>
    </location>
</feature>
<dbReference type="GO" id="GO:0003876">
    <property type="term" value="F:AMP deaminase activity"/>
    <property type="evidence" value="ECO:0007669"/>
    <property type="project" value="InterPro"/>
</dbReference>
<comment type="caution">
    <text evidence="3">The sequence shown here is derived from an EMBL/GenBank/DDBJ whole genome shotgun (WGS) entry which is preliminary data.</text>
</comment>
<dbReference type="GO" id="GO:0046033">
    <property type="term" value="P:AMP metabolic process"/>
    <property type="evidence" value="ECO:0007669"/>
    <property type="project" value="TreeGrafter"/>
</dbReference>
<dbReference type="EMBL" id="CAKMRJ010004445">
    <property type="protein sequence ID" value="CAH1435471.1"/>
    <property type="molecule type" value="Genomic_DNA"/>
</dbReference>
<dbReference type="AlphaFoldDB" id="A0AAU9N7V4"/>
<reference evidence="3 4" key="1">
    <citation type="submission" date="2022-01" db="EMBL/GenBank/DDBJ databases">
        <authorList>
            <person name="Xiong W."/>
            <person name="Schranz E."/>
        </authorList>
    </citation>
    <scope>NUCLEOTIDE SEQUENCE [LARGE SCALE GENOMIC DNA]</scope>
</reference>
<evidence type="ECO:0000256" key="2">
    <source>
        <dbReference type="SAM" id="MobiDB-lite"/>
    </source>
</evidence>
<dbReference type="Gene3D" id="3.20.20.140">
    <property type="entry name" value="Metal-dependent hydrolases"/>
    <property type="match status" value="2"/>
</dbReference>
<evidence type="ECO:0000313" key="3">
    <source>
        <dbReference type="EMBL" id="CAH1435471.1"/>
    </source>
</evidence>
<name>A0AAU9N7V4_9ASTR</name>
<sequence>MSNTVVNGLVGAGGGIIAQIITYPLQSVLIPSLLLSLSTSYSSEEDADMTDNADLDTTYLHTNGNAGHGSLPEHNNANGEHSVSGDLHGVQPDPVAADILRKEPEHETFVRLRISPFETPSSDEAEVYRALQGCLEMRKSYVFRESIAPWEKQVISDPSSPKRNPNPFEYTPETKYDHYFQMEDGVVHIYADKDCRFLAEMVEYRISIYGRKQSEWDNLASWIVNNELYSENLVWLIQLPRLYNIYKEMGIVTSFQTILDNVLIDQDSHPQLHVFLKQVVGLDLVDDESKPERRPTILHSHTQNKLHESKGMTTIVSNCSFLVCEQVFLVGAIAKLIA</sequence>